<dbReference type="RefSeq" id="WP_255331302.1">
    <property type="nucleotide sequence ID" value="NZ_VOTZ01000001.1"/>
</dbReference>
<evidence type="ECO:0000313" key="3">
    <source>
        <dbReference type="Proteomes" id="UP001524383"/>
    </source>
</evidence>
<gene>
    <name evidence="2" type="ORF">FTO68_00035</name>
</gene>
<dbReference type="EMBL" id="VOTZ01000001">
    <property type="protein sequence ID" value="MCQ1537399.1"/>
    <property type="molecule type" value="Genomic_DNA"/>
</dbReference>
<keyword evidence="1" id="KW-0812">Transmembrane</keyword>
<feature type="transmembrane region" description="Helical" evidence="1">
    <location>
        <begin position="382"/>
        <end position="399"/>
    </location>
</feature>
<dbReference type="PANTHER" id="PTHR31272:SF9">
    <property type="entry name" value="BLL1027 PROTEIN"/>
    <property type="match status" value="1"/>
</dbReference>
<dbReference type="Proteomes" id="UP001524383">
    <property type="component" value="Unassembled WGS sequence"/>
</dbReference>
<feature type="transmembrane region" description="Helical" evidence="1">
    <location>
        <begin position="341"/>
        <end position="361"/>
    </location>
</feature>
<sequence>MMHEKREGGALRIPAITFMLLCLLVTTGTAADTTPLPQSIDTPVETIDAIFFHSITCRGCELVKPLVEAVADEYPDIHLQSLELHYNSTNLDLFHETVRNRQIGSYVVPLLIIGNRTFCGEEEIRLSLLPYLRHEKDLIADARDPIAFRDSIIPNHPSQGTYVMGNHTTTGTGSSGRLEVTVLSVLTAAALDSINPCAFAVLFVLLAYLTSLHDRRRMLLVGLTYIGIVFAVYFAAGLALLGFVHSLGISGPVFTIAALVVIGAGLVQILDLLLKRNGFSLSIPDAAKEKISRYIRRATIPSAVLLGALVSLVELPCTGGIYLAILGLMSDRMTFAEGLPYLILYNIIFVLPLTIALAVVYSGTSPDRVETLRYRYNRPVRLIIALFMIGIGMAMLLGII</sequence>
<comment type="caution">
    <text evidence="2">The sequence shown here is derived from an EMBL/GenBank/DDBJ whole genome shotgun (WGS) entry which is preliminary data.</text>
</comment>
<keyword evidence="3" id="KW-1185">Reference proteome</keyword>
<evidence type="ECO:0000313" key="2">
    <source>
        <dbReference type="EMBL" id="MCQ1537399.1"/>
    </source>
</evidence>
<feature type="transmembrane region" description="Helical" evidence="1">
    <location>
        <begin position="182"/>
        <end position="207"/>
    </location>
</feature>
<organism evidence="2 3">
    <name type="scientific">Methanocalculus taiwanensis</name>
    <dbReference type="NCBI Taxonomy" id="106207"/>
    <lineage>
        <taxon>Archaea</taxon>
        <taxon>Methanobacteriati</taxon>
        <taxon>Methanobacteriota</taxon>
        <taxon>Stenosarchaea group</taxon>
        <taxon>Methanomicrobia</taxon>
        <taxon>Methanomicrobiales</taxon>
        <taxon>Methanocalculaceae</taxon>
        <taxon>Methanocalculus</taxon>
    </lineage>
</organism>
<dbReference type="PANTHER" id="PTHR31272">
    <property type="entry name" value="CYTOCHROME C-TYPE BIOGENESIS PROTEIN HI_1454-RELATED"/>
    <property type="match status" value="1"/>
</dbReference>
<name>A0ABD4TGR9_9EURY</name>
<accession>A0ABD4TGR9</accession>
<keyword evidence="1" id="KW-0472">Membrane</keyword>
<protein>
    <submittedName>
        <fullName evidence="2">Cytochrome c biogenesis protein CcdA</fullName>
    </submittedName>
</protein>
<feature type="transmembrane region" description="Helical" evidence="1">
    <location>
        <begin position="253"/>
        <end position="274"/>
    </location>
</feature>
<evidence type="ECO:0000256" key="1">
    <source>
        <dbReference type="SAM" id="Phobius"/>
    </source>
</evidence>
<feature type="transmembrane region" description="Helical" evidence="1">
    <location>
        <begin position="303"/>
        <end position="329"/>
    </location>
</feature>
<dbReference type="InterPro" id="IPR051790">
    <property type="entry name" value="Cytochrome_c-biogenesis_DsbD"/>
</dbReference>
<keyword evidence="1" id="KW-1133">Transmembrane helix</keyword>
<proteinExistence type="predicted"/>
<dbReference type="AlphaFoldDB" id="A0ABD4TGR9"/>
<feature type="transmembrane region" description="Helical" evidence="1">
    <location>
        <begin position="219"/>
        <end position="241"/>
    </location>
</feature>
<reference evidence="2 3" key="1">
    <citation type="submission" date="2019-08" db="EMBL/GenBank/DDBJ databases">
        <authorList>
            <person name="Chen S.-C."/>
            <person name="Lai M.-C."/>
            <person name="You Y.-T."/>
        </authorList>
    </citation>
    <scope>NUCLEOTIDE SEQUENCE [LARGE SCALE GENOMIC DNA]</scope>
    <source>
        <strain evidence="2 3">P2F9704a</strain>
    </source>
</reference>